<proteinExistence type="inferred from homology"/>
<dbReference type="SUPFAM" id="SSF82861">
    <property type="entry name" value="Mechanosensitive channel protein MscS (YggB), transmembrane region"/>
    <property type="match status" value="1"/>
</dbReference>
<dbReference type="Gene3D" id="2.30.30.60">
    <property type="match status" value="1"/>
</dbReference>
<dbReference type="PANTHER" id="PTHR30347">
    <property type="entry name" value="POTASSIUM CHANNEL RELATED"/>
    <property type="match status" value="1"/>
</dbReference>
<evidence type="ECO:0000256" key="7">
    <source>
        <dbReference type="SAM" id="Coils"/>
    </source>
</evidence>
<feature type="domain" description="Mechanosensitive ion channel MscS" evidence="11">
    <location>
        <begin position="648"/>
        <end position="714"/>
    </location>
</feature>
<feature type="transmembrane region" description="Helical" evidence="9">
    <location>
        <begin position="511"/>
        <end position="533"/>
    </location>
</feature>
<dbReference type="AlphaFoldDB" id="A0A4V6P099"/>
<feature type="compositionally biased region" description="Basic and acidic residues" evidence="8">
    <location>
        <begin position="824"/>
        <end position="836"/>
    </location>
</feature>
<evidence type="ECO:0000256" key="9">
    <source>
        <dbReference type="SAM" id="Phobius"/>
    </source>
</evidence>
<evidence type="ECO:0000256" key="10">
    <source>
        <dbReference type="SAM" id="SignalP"/>
    </source>
</evidence>
<dbReference type="Proteomes" id="UP000295097">
    <property type="component" value="Unassembled WGS sequence"/>
</dbReference>
<dbReference type="PROSITE" id="PS01246">
    <property type="entry name" value="UPF0003"/>
    <property type="match status" value="1"/>
</dbReference>
<name>A0A4V6P099_9HYPH</name>
<feature type="transmembrane region" description="Helical" evidence="9">
    <location>
        <begin position="610"/>
        <end position="634"/>
    </location>
</feature>
<dbReference type="InterPro" id="IPR052702">
    <property type="entry name" value="MscS-like_channel"/>
</dbReference>
<sequence length="864" mass="95025">MNLAQPGSKAPLNLFRFLLLFSFLLALAAGSAFAQSSGGRDQASSESASFTTQPVRDSFVTNTAKQIADYQKRIRDIENQLEGKSNDDATLSDLQTKADQLASDISQAEADVQKKLEGVRAELTELGSAPGPGEPAEPAVTTDERNHLLAMRSEINALSDHIKKLATASDDLAARITTVRREQFTQALFKHTNIRDLLSTDFRTLLAQEADSFSASYGSWLSFVLQSKRVEFILANVLSVFAAFFFYQTSSRLVARTEIDFEDDEPDYVARLLAAFFKTVLPIVVLIGFLLVSFILFTSMNILLPDVERFVREVYISIVIVVFVFLLSRNVLAPRRPKWRLIPIGNNAARHLTFAFTAIAAVNWADQSIAVLNDTLDVDFRLEVMRSLVVAILIGALLVAVSFIHPRRGEGVSETGLSRRERLAKVMFPSFIAVAARLVGLFVVFAAIIGYVALARFVAMQIVLTGAVLITIYIGILVGRAVGQPGSLARTRNGRRFVERYSLTPVRADQISLLAGLAIYAITLAIGIPLTLMSWGVRAEQIRFWASNNLTSISIGSISISLGGILIGILLFIGAFLVTRWFERWFDENVLLRSRADAGVRNSVKTGIKYLGIVIAVLLAVSAAGVNLSSLALVASALSIGIGFGLQTIVSNFVSGLILLVERPFKVGDWIVSGTTEGFVKRISVRATEIETFQRQSIIVPNSELINASVGNWMHHNQMGRSEVAVGVSYDSEPRRVMDILMEIATSHPLVLQNPEPMVIFMGFGESTLDFEVRVYLADVFNGIAVRNDIRVAIFERFRDEGITIPYPQRDLHIIPQKERRDELADAIRKNRKPGEKNGQSEPQAVIKPVFDEPGAGNDDGGDR</sequence>
<dbReference type="GO" id="GO:0008381">
    <property type="term" value="F:mechanosensitive monoatomic ion channel activity"/>
    <property type="evidence" value="ECO:0007669"/>
    <property type="project" value="UniProtKB-ARBA"/>
</dbReference>
<dbReference type="Pfam" id="PF00924">
    <property type="entry name" value="MS_channel_2nd"/>
    <property type="match status" value="1"/>
</dbReference>
<dbReference type="InterPro" id="IPR006686">
    <property type="entry name" value="MscS_channel_CS"/>
</dbReference>
<feature type="transmembrane region" description="Helical" evidence="9">
    <location>
        <begin position="280"/>
        <end position="302"/>
    </location>
</feature>
<evidence type="ECO:0000259" key="12">
    <source>
        <dbReference type="Pfam" id="PF21082"/>
    </source>
</evidence>
<evidence type="ECO:0000256" key="4">
    <source>
        <dbReference type="ARBA" id="ARBA00022692"/>
    </source>
</evidence>
<organism evidence="13 14">
    <name type="scientific">Martelella mediterranea</name>
    <dbReference type="NCBI Taxonomy" id="293089"/>
    <lineage>
        <taxon>Bacteria</taxon>
        <taxon>Pseudomonadati</taxon>
        <taxon>Pseudomonadota</taxon>
        <taxon>Alphaproteobacteria</taxon>
        <taxon>Hyphomicrobiales</taxon>
        <taxon>Aurantimonadaceae</taxon>
        <taxon>Martelella</taxon>
    </lineage>
</organism>
<comment type="similarity">
    <text evidence="2">Belongs to the MscS (TC 1.A.23) family.</text>
</comment>
<evidence type="ECO:0000256" key="8">
    <source>
        <dbReference type="SAM" id="MobiDB-lite"/>
    </source>
</evidence>
<dbReference type="SUPFAM" id="SSF82689">
    <property type="entry name" value="Mechanosensitive channel protein MscS (YggB), C-terminal domain"/>
    <property type="match status" value="1"/>
</dbReference>
<accession>A0A4V6P099</accession>
<dbReference type="EMBL" id="SMAR01000015">
    <property type="protein sequence ID" value="TCT38809.1"/>
    <property type="molecule type" value="Genomic_DNA"/>
</dbReference>
<feature type="transmembrane region" description="Helical" evidence="9">
    <location>
        <begin position="314"/>
        <end position="332"/>
    </location>
</feature>
<dbReference type="GO" id="GO:0005886">
    <property type="term" value="C:plasma membrane"/>
    <property type="evidence" value="ECO:0007669"/>
    <property type="project" value="UniProtKB-SubCell"/>
</dbReference>
<dbReference type="InterPro" id="IPR006685">
    <property type="entry name" value="MscS_channel_2nd"/>
</dbReference>
<keyword evidence="6 9" id="KW-0472">Membrane</keyword>
<keyword evidence="5 9" id="KW-1133">Transmembrane helix</keyword>
<dbReference type="InterPro" id="IPR049278">
    <property type="entry name" value="MS_channel_C"/>
</dbReference>
<feature type="transmembrane region" description="Helical" evidence="9">
    <location>
        <begin position="230"/>
        <end position="247"/>
    </location>
</feature>
<protein>
    <submittedName>
        <fullName evidence="13">Small-conductance mechanosensitive channel</fullName>
    </submittedName>
</protein>
<dbReference type="InterPro" id="IPR011066">
    <property type="entry name" value="MscS_channel_C_sf"/>
</dbReference>
<feature type="signal peptide" evidence="10">
    <location>
        <begin position="1"/>
        <end position="34"/>
    </location>
</feature>
<feature type="coiled-coil region" evidence="7">
    <location>
        <begin position="60"/>
        <end position="111"/>
    </location>
</feature>
<dbReference type="Pfam" id="PF21082">
    <property type="entry name" value="MS_channel_3rd"/>
    <property type="match status" value="1"/>
</dbReference>
<dbReference type="InterPro" id="IPR011014">
    <property type="entry name" value="MscS_channel_TM-2"/>
</dbReference>
<keyword evidence="14" id="KW-1185">Reference proteome</keyword>
<evidence type="ECO:0000256" key="3">
    <source>
        <dbReference type="ARBA" id="ARBA00022475"/>
    </source>
</evidence>
<evidence type="ECO:0000256" key="5">
    <source>
        <dbReference type="ARBA" id="ARBA00022989"/>
    </source>
</evidence>
<feature type="transmembrane region" description="Helical" evidence="9">
    <location>
        <begin position="458"/>
        <end position="482"/>
    </location>
</feature>
<keyword evidence="3" id="KW-1003">Cell membrane</keyword>
<dbReference type="InterPro" id="IPR010920">
    <property type="entry name" value="LSM_dom_sf"/>
</dbReference>
<dbReference type="InterPro" id="IPR023408">
    <property type="entry name" value="MscS_beta-dom_sf"/>
</dbReference>
<feature type="transmembrane region" description="Helical" evidence="9">
    <location>
        <begin position="426"/>
        <end position="452"/>
    </location>
</feature>
<keyword evidence="4 9" id="KW-0812">Transmembrane</keyword>
<feature type="domain" description="Mechanosensitive ion channel MscS C-terminal" evidence="12">
    <location>
        <begin position="723"/>
        <end position="805"/>
    </location>
</feature>
<feature type="transmembrane region" description="Helical" evidence="9">
    <location>
        <begin position="384"/>
        <end position="405"/>
    </location>
</feature>
<evidence type="ECO:0000313" key="13">
    <source>
        <dbReference type="EMBL" id="TCT38809.1"/>
    </source>
</evidence>
<dbReference type="PANTHER" id="PTHR30347:SF1">
    <property type="entry name" value="MECHANOSENSITIVE CHANNEL MSCK"/>
    <property type="match status" value="1"/>
</dbReference>
<keyword evidence="10" id="KW-0732">Signal</keyword>
<dbReference type="RefSeq" id="WP_132311475.1">
    <property type="nucleotide sequence ID" value="NZ_SMAR01000015.1"/>
</dbReference>
<evidence type="ECO:0000256" key="2">
    <source>
        <dbReference type="ARBA" id="ARBA00008017"/>
    </source>
</evidence>
<keyword evidence="7" id="KW-0175">Coiled coil</keyword>
<feature type="chain" id="PRO_5020695105" evidence="10">
    <location>
        <begin position="35"/>
        <end position="864"/>
    </location>
</feature>
<dbReference type="Gene3D" id="3.30.70.100">
    <property type="match status" value="1"/>
</dbReference>
<dbReference type="SUPFAM" id="SSF50182">
    <property type="entry name" value="Sm-like ribonucleoproteins"/>
    <property type="match status" value="1"/>
</dbReference>
<dbReference type="Gene3D" id="1.10.287.1260">
    <property type="match status" value="1"/>
</dbReference>
<evidence type="ECO:0000259" key="11">
    <source>
        <dbReference type="Pfam" id="PF00924"/>
    </source>
</evidence>
<evidence type="ECO:0000256" key="1">
    <source>
        <dbReference type="ARBA" id="ARBA00004651"/>
    </source>
</evidence>
<evidence type="ECO:0000256" key="6">
    <source>
        <dbReference type="ARBA" id="ARBA00023136"/>
    </source>
</evidence>
<feature type="region of interest" description="Disordered" evidence="8">
    <location>
        <begin position="824"/>
        <end position="864"/>
    </location>
</feature>
<feature type="transmembrane region" description="Helical" evidence="9">
    <location>
        <begin position="553"/>
        <end position="578"/>
    </location>
</feature>
<comment type="caution">
    <text evidence="13">The sequence shown here is derived from an EMBL/GenBank/DDBJ whole genome shotgun (WGS) entry which is preliminary data.</text>
</comment>
<comment type="subcellular location">
    <subcellularLocation>
        <location evidence="1">Cell membrane</location>
        <topology evidence="1">Multi-pass membrane protein</topology>
    </subcellularLocation>
</comment>
<reference evidence="13 14" key="1">
    <citation type="submission" date="2019-03" db="EMBL/GenBank/DDBJ databases">
        <title>Freshwater and sediment microbial communities from various areas in North America, analyzing microbe dynamics in response to fracking.</title>
        <authorList>
            <person name="Lamendella R."/>
        </authorList>
    </citation>
    <scope>NUCLEOTIDE SEQUENCE [LARGE SCALE GENOMIC DNA]</scope>
    <source>
        <strain evidence="13 14">175.2</strain>
    </source>
</reference>
<feature type="transmembrane region" description="Helical" evidence="9">
    <location>
        <begin position="640"/>
        <end position="661"/>
    </location>
</feature>
<dbReference type="OrthoDB" id="9799209at2"/>
<gene>
    <name evidence="13" type="ORF">EDC90_101520</name>
</gene>
<evidence type="ECO:0000313" key="14">
    <source>
        <dbReference type="Proteomes" id="UP000295097"/>
    </source>
</evidence>